<name>A0A2U8GQV5_9RHOO</name>
<evidence type="ECO:0000259" key="1">
    <source>
        <dbReference type="Pfam" id="PF00561"/>
    </source>
</evidence>
<keyword evidence="2" id="KW-0378">Hydrolase</keyword>
<evidence type="ECO:0000313" key="3">
    <source>
        <dbReference type="Proteomes" id="UP000244930"/>
    </source>
</evidence>
<dbReference type="Gene3D" id="3.40.50.1820">
    <property type="entry name" value="alpha/beta hydrolase"/>
    <property type="match status" value="1"/>
</dbReference>
<dbReference type="Proteomes" id="UP000244930">
    <property type="component" value="Chromosome"/>
</dbReference>
<dbReference type="InterPro" id="IPR000073">
    <property type="entry name" value="AB_hydrolase_1"/>
</dbReference>
<evidence type="ECO:0000313" key="2">
    <source>
        <dbReference type="EMBL" id="AWI75894.1"/>
    </source>
</evidence>
<sequence>MTTWIFLRGLTRESRHWGSFTDTFAHAVPDARVITLDLPGNGDLNQLASPVRVEEMAEHCHAALQALAVTKPCKVLAMSLGAMVTVAWADAHPQDIDSCVLINTSMRPFSPFHHRLRPRNYLPLLRLAVAGGKAREHERAILGLTSQLRADSDTVTAAWTRIHEAHPVTGANALRQLFAAARFRAPARKPAAAMLLLASTRDALVNAACSRALAAAWHCELRLHPSAGHDLPLDDGEWVAEQVRQWLERNPHHHTRTPAGDARR</sequence>
<organism evidence="2 3">
    <name type="scientific">Parazoarcus communis</name>
    <dbReference type="NCBI Taxonomy" id="41977"/>
    <lineage>
        <taxon>Bacteria</taxon>
        <taxon>Pseudomonadati</taxon>
        <taxon>Pseudomonadota</taxon>
        <taxon>Betaproteobacteria</taxon>
        <taxon>Rhodocyclales</taxon>
        <taxon>Zoogloeaceae</taxon>
        <taxon>Parazoarcus</taxon>
    </lineage>
</organism>
<dbReference type="InterPro" id="IPR029058">
    <property type="entry name" value="AB_hydrolase_fold"/>
</dbReference>
<dbReference type="RefSeq" id="WP_108949597.1">
    <property type="nucleotide sequence ID" value="NZ_CP022187.1"/>
</dbReference>
<feature type="domain" description="AB hydrolase-1" evidence="1">
    <location>
        <begin position="5"/>
        <end position="234"/>
    </location>
</feature>
<dbReference type="EMBL" id="CP022187">
    <property type="protein sequence ID" value="AWI75894.1"/>
    <property type="molecule type" value="Genomic_DNA"/>
</dbReference>
<reference evidence="2 3" key="1">
    <citation type="submission" date="2017-06" db="EMBL/GenBank/DDBJ databases">
        <title>Azoarcus.</title>
        <authorList>
            <person name="Woo J.-H."/>
            <person name="Kim H.-S."/>
        </authorList>
    </citation>
    <scope>NUCLEOTIDE SEQUENCE [LARGE SCALE GENOMIC DNA]</scope>
    <source>
        <strain evidence="2 3">TSPY31</strain>
    </source>
</reference>
<gene>
    <name evidence="2" type="ORF">CEW83_12255</name>
</gene>
<accession>A0A2U8GQV5</accession>
<protein>
    <submittedName>
        <fullName evidence="2">Alpha/beta hydrolase</fullName>
    </submittedName>
</protein>
<proteinExistence type="predicted"/>
<dbReference type="PANTHER" id="PTHR43433">
    <property type="entry name" value="HYDROLASE, ALPHA/BETA FOLD FAMILY PROTEIN"/>
    <property type="match status" value="1"/>
</dbReference>
<dbReference type="AlphaFoldDB" id="A0A2U8GQV5"/>
<dbReference type="SUPFAM" id="SSF53474">
    <property type="entry name" value="alpha/beta-Hydrolases"/>
    <property type="match status" value="1"/>
</dbReference>
<keyword evidence="3" id="KW-1185">Reference proteome</keyword>
<dbReference type="GO" id="GO:0016787">
    <property type="term" value="F:hydrolase activity"/>
    <property type="evidence" value="ECO:0007669"/>
    <property type="project" value="UniProtKB-KW"/>
</dbReference>
<dbReference type="InterPro" id="IPR050471">
    <property type="entry name" value="AB_hydrolase"/>
</dbReference>
<dbReference type="Pfam" id="PF00561">
    <property type="entry name" value="Abhydrolase_1"/>
    <property type="match status" value="1"/>
</dbReference>
<dbReference type="KEGG" id="acom:CEW83_12255"/>
<dbReference type="PANTHER" id="PTHR43433:SF5">
    <property type="entry name" value="AB HYDROLASE-1 DOMAIN-CONTAINING PROTEIN"/>
    <property type="match status" value="1"/>
</dbReference>